<comment type="subcellular location">
    <subcellularLocation>
        <location evidence="1">Cell projection</location>
        <location evidence="1">Cilium</location>
    </subcellularLocation>
</comment>
<keyword evidence="7" id="KW-1185">Reference proteome</keyword>
<dbReference type="Proteomes" id="UP001497512">
    <property type="component" value="Chromosome 13"/>
</dbReference>
<dbReference type="InterPro" id="IPR015943">
    <property type="entry name" value="WD40/YVTN_repeat-like_dom_sf"/>
</dbReference>
<evidence type="ECO:0000313" key="7">
    <source>
        <dbReference type="Proteomes" id="UP001497512"/>
    </source>
</evidence>
<evidence type="ECO:0000256" key="4">
    <source>
        <dbReference type="ARBA" id="ARBA00023273"/>
    </source>
</evidence>
<keyword evidence="2" id="KW-0853">WD repeat</keyword>
<keyword evidence="3" id="KW-0677">Repeat</keyword>
<sequence length="389" mass="42925">MSISYSTIKVNKKDELNHTLHVPPFVVTSKSAKMVFLNAGLFEEMPTDPICKVYDYTKGDLVGDREFLKLHASALQYSPSGKLISCGFTNGILKLIHSDNFADIQSFSYTRLCINQVMFSRNANYLASGDASFCVALLHLQFDADGDRWICTGKYRSHAATVTGVHFTEDSEGLTRLFSIGQDTMLVEYNVQESTVASGLKLKGQYPLNNLTPPTSISSYLTFFGELHLVICDGGFKVRIYDTIRFVCHKTFLGPAFGMPIFHMHCIRNHLAKEYMVFATQEQVIGIMSTPNGNKKNLQMLGLVAHPGVISSVAVSYDGKVILSISGVDRLTSLFHPCSPLSYSFSMAFASSSSISELGFSTKVSGLGLDLTVLVVFLSSHWDPFLIYT</sequence>
<dbReference type="EMBL" id="OZ019905">
    <property type="protein sequence ID" value="CAK9202288.1"/>
    <property type="molecule type" value="Genomic_DNA"/>
</dbReference>
<dbReference type="Gene3D" id="2.130.10.10">
    <property type="entry name" value="YVTN repeat-like/Quinoprotein amine dehydrogenase"/>
    <property type="match status" value="1"/>
</dbReference>
<evidence type="ECO:0000256" key="2">
    <source>
        <dbReference type="ARBA" id="ARBA00022574"/>
    </source>
</evidence>
<evidence type="ECO:0000256" key="5">
    <source>
        <dbReference type="ARBA" id="ARBA00040994"/>
    </source>
</evidence>
<evidence type="ECO:0000313" key="6">
    <source>
        <dbReference type="EMBL" id="CAK9202288.1"/>
    </source>
</evidence>
<protein>
    <recommendedName>
        <fullName evidence="5">Cilia- and flagella-associated protein 251</fullName>
    </recommendedName>
</protein>
<accession>A0ABP0TTU3</accession>
<dbReference type="SMART" id="SM00320">
    <property type="entry name" value="WD40"/>
    <property type="match status" value="5"/>
</dbReference>
<gene>
    <name evidence="6" type="ORF">CSSPTR1EN2_LOCUS6332</name>
</gene>
<dbReference type="SUPFAM" id="SSF50978">
    <property type="entry name" value="WD40 repeat-like"/>
    <property type="match status" value="1"/>
</dbReference>
<dbReference type="PANTHER" id="PTHR13720:SF13">
    <property type="entry name" value="CILIA- AND FLAGELLA-ASSOCIATED PROTEIN 251"/>
    <property type="match status" value="1"/>
</dbReference>
<dbReference type="InterPro" id="IPR036322">
    <property type="entry name" value="WD40_repeat_dom_sf"/>
</dbReference>
<keyword evidence="4" id="KW-0966">Cell projection</keyword>
<reference evidence="6" key="1">
    <citation type="submission" date="2024-02" db="EMBL/GenBank/DDBJ databases">
        <authorList>
            <consortium name="ELIXIR-Norway"/>
            <consortium name="Elixir Norway"/>
        </authorList>
    </citation>
    <scope>NUCLEOTIDE SEQUENCE</scope>
</reference>
<name>A0ABP0TTU3_9BRYO</name>
<proteinExistence type="predicted"/>
<organism evidence="6 7">
    <name type="scientific">Sphagnum troendelagicum</name>
    <dbReference type="NCBI Taxonomy" id="128251"/>
    <lineage>
        <taxon>Eukaryota</taxon>
        <taxon>Viridiplantae</taxon>
        <taxon>Streptophyta</taxon>
        <taxon>Embryophyta</taxon>
        <taxon>Bryophyta</taxon>
        <taxon>Sphagnophytina</taxon>
        <taxon>Sphagnopsida</taxon>
        <taxon>Sphagnales</taxon>
        <taxon>Sphagnaceae</taxon>
        <taxon>Sphagnum</taxon>
    </lineage>
</organism>
<evidence type="ECO:0000256" key="1">
    <source>
        <dbReference type="ARBA" id="ARBA00004138"/>
    </source>
</evidence>
<dbReference type="PANTHER" id="PTHR13720">
    <property type="entry name" value="WD-40 REPEAT PROTEIN"/>
    <property type="match status" value="1"/>
</dbReference>
<dbReference type="InterPro" id="IPR050630">
    <property type="entry name" value="WD_repeat_EMAP"/>
</dbReference>
<dbReference type="InterPro" id="IPR001680">
    <property type="entry name" value="WD40_rpt"/>
</dbReference>
<evidence type="ECO:0000256" key="3">
    <source>
        <dbReference type="ARBA" id="ARBA00022737"/>
    </source>
</evidence>